<dbReference type="EC" id="5.6.2.2" evidence="13"/>
<name>A0A9C7PTG9_9RHOD</name>
<dbReference type="SUPFAM" id="SSF56719">
    <property type="entry name" value="Type II DNA topoisomerase"/>
    <property type="match status" value="1"/>
</dbReference>
<sequence>MEYRRLDHRTHVLEVPDTYIGSIEPYPRKEWLLLVDNNKIVSQTVDLPNGLERLFIESLSNAVDDLNRAAASSSTASIHVHCGSSFIQVENREGKGIPLEKWEGDSSIYVPELIFGELLTSSNYTEERYFSGRNGFGVKLCNIFSSEFKVRISDGKGVIYEQTWQNNMTQKNPIQWSRISGKTERSVQITFYPEFQRFKRQGFSETDLSVFRRHVLEASLVTQKPCFFNGTEFSGTTLLSYAERYVDYPLTTSIEAGNGILLTDQVGLCVSFVNGIRTVNDGVHVDSLVKELKTALNITTKKVFSTAVKAKFGLFLNCKVKNPKFNSQTKERLVGPSDIETPLRTKELRSWPYFTEVKASLEQSKVPKTAAASHKLQIKDLDDANWAGKYPEKCTLLLTEGKSAMSYAMKAISFHSTRDKYGVFPLRGKVLNVVDDKSTNREIGLVEKALGLPQGPLRYGRVIVLADSDLDGKHILALILNWFATKYPHLLKRTPSFLGFLRTPIVKATKGHEKKNFYSEEEFRRCELRGYKVRYLKGLGSSSDQDIREDFSEDRFEFFSISNDQDVRIIEEAFRKTQVAARKDWILNSISTESRPDSVISRFIQEELVEYSKETISRSIPSFFDGLKESQRKVLWSSFHFADKTAVKVAQLSAHAAKITHYKHGEGCLSDVITRLAQDFVGSNNLSFFEPHGQPGSRYSGGTDAASDRYLYVKLKKVVPYIFPAEDDFQLPSKVEDGEEVEPEHLLPIIPLALVNGASGIATGFKTWIPPHDPLAVIEVTKKLLLSQPIEPGELLPKWLGFVGKIVVHPEYVDTYGIINEATMTVKELPIGFWTSSFRELLDQLIADKKLSNYVNHSKHNTIHFELQNLCVSVDDLHLKKRWSLKNLYLSQGKTPRQFNSCFHILSQFVQWRRSFYESRKQKMVKDIEDKQKKEKERIRAIQAVLEGHLPFRGEKRDIEKALTKLKITREQLKEISMDDLFEDKVQESISKVNKLQQDLEILSAKTPNEMYLEDLEKLKVHLQ</sequence>
<organism evidence="17 18">
    <name type="scientific">Galdieria partita</name>
    <dbReference type="NCBI Taxonomy" id="83374"/>
    <lineage>
        <taxon>Eukaryota</taxon>
        <taxon>Rhodophyta</taxon>
        <taxon>Bangiophyceae</taxon>
        <taxon>Galdieriales</taxon>
        <taxon>Galdieriaceae</taxon>
        <taxon>Galdieria</taxon>
    </lineage>
</organism>
<dbReference type="SMART" id="SM00433">
    <property type="entry name" value="TOP2c"/>
    <property type="match status" value="1"/>
</dbReference>
<dbReference type="Gene3D" id="3.30.1360.40">
    <property type="match status" value="1"/>
</dbReference>
<dbReference type="Gene3D" id="3.30.565.10">
    <property type="entry name" value="Histidine kinase-like ATPase, C-terminal domain"/>
    <property type="match status" value="1"/>
</dbReference>
<dbReference type="GO" id="GO:0005634">
    <property type="term" value="C:nucleus"/>
    <property type="evidence" value="ECO:0007669"/>
    <property type="project" value="TreeGrafter"/>
</dbReference>
<evidence type="ECO:0000259" key="16">
    <source>
        <dbReference type="PROSITE" id="PS52040"/>
    </source>
</evidence>
<dbReference type="GO" id="GO:0046872">
    <property type="term" value="F:metal ion binding"/>
    <property type="evidence" value="ECO:0007669"/>
    <property type="project" value="UniProtKB-KW"/>
</dbReference>
<comment type="similarity">
    <text evidence="4 13">Belongs to the type II topoisomerase family.</text>
</comment>
<keyword evidence="10 12" id="KW-0238">DNA-binding</keyword>
<dbReference type="InterPro" id="IPR014721">
    <property type="entry name" value="Ribsml_uS5_D2-typ_fold_subgr"/>
</dbReference>
<comment type="cofactor">
    <cofactor evidence="3">
        <name>Mg(2+)</name>
        <dbReference type="ChEBI" id="CHEBI:18420"/>
    </cofactor>
</comment>
<dbReference type="GO" id="GO:0005524">
    <property type="term" value="F:ATP binding"/>
    <property type="evidence" value="ECO:0007669"/>
    <property type="project" value="UniProtKB-UniRule"/>
</dbReference>
<evidence type="ECO:0000256" key="10">
    <source>
        <dbReference type="ARBA" id="ARBA00023125"/>
    </source>
</evidence>
<dbReference type="InterPro" id="IPR006171">
    <property type="entry name" value="TOPRIM_dom"/>
</dbReference>
<dbReference type="Gene3D" id="3.30.1490.30">
    <property type="match status" value="1"/>
</dbReference>
<dbReference type="Pfam" id="PF00204">
    <property type="entry name" value="DNA_gyraseB"/>
    <property type="match status" value="1"/>
</dbReference>
<dbReference type="GO" id="GO:0000712">
    <property type="term" value="P:resolution of meiotic recombination intermediates"/>
    <property type="evidence" value="ECO:0007669"/>
    <property type="project" value="TreeGrafter"/>
</dbReference>
<dbReference type="PANTHER" id="PTHR10169:SF38">
    <property type="entry name" value="DNA TOPOISOMERASE 2"/>
    <property type="match status" value="1"/>
</dbReference>
<dbReference type="GO" id="GO:0003918">
    <property type="term" value="F:DNA topoisomerase type II (double strand cut, ATP-hydrolyzing) activity"/>
    <property type="evidence" value="ECO:0007669"/>
    <property type="project" value="UniProtKB-UniRule"/>
</dbReference>
<keyword evidence="11 12" id="KW-0413">Isomerase</keyword>
<dbReference type="InterPro" id="IPR020568">
    <property type="entry name" value="Ribosomal_Su5_D2-typ_SF"/>
</dbReference>
<dbReference type="GO" id="GO:0003677">
    <property type="term" value="F:DNA binding"/>
    <property type="evidence" value="ECO:0007669"/>
    <property type="project" value="UniProtKB-UniRule"/>
</dbReference>
<protein>
    <recommendedName>
        <fullName evidence="13">DNA topoisomerase 2</fullName>
        <ecNumber evidence="13">5.6.2.2</ecNumber>
    </recommendedName>
</protein>
<evidence type="ECO:0000256" key="13">
    <source>
        <dbReference type="RuleBase" id="RU362094"/>
    </source>
</evidence>
<dbReference type="Pfam" id="PF16898">
    <property type="entry name" value="TOPRIM_C"/>
    <property type="match status" value="1"/>
</dbReference>
<dbReference type="InterPro" id="IPR013758">
    <property type="entry name" value="Topo_IIA_A/C_ab"/>
</dbReference>
<evidence type="ECO:0000256" key="7">
    <source>
        <dbReference type="ARBA" id="ARBA00022840"/>
    </source>
</evidence>
<dbReference type="InterPro" id="IPR013757">
    <property type="entry name" value="Topo_IIA_A_a_sf"/>
</dbReference>
<dbReference type="FunFam" id="3.40.50.670:FF:000001">
    <property type="entry name" value="DNA topoisomerase 2"/>
    <property type="match status" value="1"/>
</dbReference>
<dbReference type="InterPro" id="IPR001241">
    <property type="entry name" value="Topo_IIA"/>
</dbReference>
<dbReference type="Pfam" id="PF01751">
    <property type="entry name" value="Toprim"/>
    <property type="match status" value="1"/>
</dbReference>
<evidence type="ECO:0000256" key="9">
    <source>
        <dbReference type="ARBA" id="ARBA00023029"/>
    </source>
</evidence>
<dbReference type="InterPro" id="IPR013759">
    <property type="entry name" value="Topo_IIA_B_C"/>
</dbReference>
<evidence type="ECO:0000256" key="14">
    <source>
        <dbReference type="SAM" id="Coils"/>
    </source>
</evidence>
<evidence type="ECO:0000256" key="4">
    <source>
        <dbReference type="ARBA" id="ARBA00011080"/>
    </source>
</evidence>
<comment type="function">
    <text evidence="13">Control of topological states of DNA by transient breakage and subsequent rejoining of DNA strands. Topoisomerase II makes double-strand breaks.</text>
</comment>
<evidence type="ECO:0000256" key="11">
    <source>
        <dbReference type="ARBA" id="ARBA00023235"/>
    </source>
</evidence>
<dbReference type="GO" id="GO:0000819">
    <property type="term" value="P:sister chromatid segregation"/>
    <property type="evidence" value="ECO:0007669"/>
    <property type="project" value="TreeGrafter"/>
</dbReference>
<dbReference type="OrthoDB" id="276498at2759"/>
<dbReference type="InterPro" id="IPR031660">
    <property type="entry name" value="TOPRIM_C"/>
</dbReference>
<dbReference type="InterPro" id="IPR002205">
    <property type="entry name" value="Topo_IIA_dom_A"/>
</dbReference>
<dbReference type="InterPro" id="IPR013506">
    <property type="entry name" value="Topo_IIA_bsu_dom2"/>
</dbReference>
<dbReference type="AlphaFoldDB" id="A0A9C7PTG9"/>
<evidence type="ECO:0000256" key="3">
    <source>
        <dbReference type="ARBA" id="ARBA00001946"/>
    </source>
</evidence>
<comment type="cofactor">
    <cofactor evidence="2">
        <name>Ca(2+)</name>
        <dbReference type="ChEBI" id="CHEBI:29108"/>
    </cofactor>
</comment>
<evidence type="ECO:0000256" key="8">
    <source>
        <dbReference type="ARBA" id="ARBA00022842"/>
    </source>
</evidence>
<dbReference type="PRINTS" id="PR01158">
    <property type="entry name" value="TOPISMRASEII"/>
</dbReference>
<keyword evidence="5" id="KW-0479">Metal-binding</keyword>
<accession>A0A9C7PTG9</accession>
<evidence type="ECO:0000313" key="18">
    <source>
        <dbReference type="Proteomes" id="UP001061958"/>
    </source>
</evidence>
<evidence type="ECO:0000256" key="1">
    <source>
        <dbReference type="ARBA" id="ARBA00000185"/>
    </source>
</evidence>
<dbReference type="SMART" id="SM00434">
    <property type="entry name" value="TOP4c"/>
    <property type="match status" value="1"/>
</dbReference>
<evidence type="ECO:0000256" key="5">
    <source>
        <dbReference type="ARBA" id="ARBA00022723"/>
    </source>
</evidence>
<dbReference type="PANTHER" id="PTHR10169">
    <property type="entry name" value="DNA TOPOISOMERASE/GYRASE"/>
    <property type="match status" value="1"/>
</dbReference>
<reference evidence="17" key="2">
    <citation type="submission" date="2022-01" db="EMBL/GenBank/DDBJ databases">
        <authorList>
            <person name="Hirooka S."/>
            <person name="Miyagishima S.Y."/>
        </authorList>
    </citation>
    <scope>NUCLEOTIDE SEQUENCE</scope>
    <source>
        <strain evidence="17">NBRC 102759</strain>
    </source>
</reference>
<dbReference type="SUPFAM" id="SSF55874">
    <property type="entry name" value="ATPase domain of HSP90 chaperone/DNA topoisomerase II/histidine kinase"/>
    <property type="match status" value="1"/>
</dbReference>
<feature type="domain" description="Toprim" evidence="15">
    <location>
        <begin position="394"/>
        <end position="499"/>
    </location>
</feature>
<dbReference type="GO" id="GO:0006265">
    <property type="term" value="P:DNA topological change"/>
    <property type="evidence" value="ECO:0007669"/>
    <property type="project" value="UniProtKB-UniRule"/>
</dbReference>
<keyword evidence="6 13" id="KW-0547">Nucleotide-binding</keyword>
<dbReference type="InterPro" id="IPR013760">
    <property type="entry name" value="Topo_IIA-like_dom_sf"/>
</dbReference>
<keyword evidence="7 13" id="KW-0067">ATP-binding</keyword>
<evidence type="ECO:0000256" key="12">
    <source>
        <dbReference type="PROSITE-ProRule" id="PRU01384"/>
    </source>
</evidence>
<evidence type="ECO:0000256" key="6">
    <source>
        <dbReference type="ARBA" id="ARBA00022741"/>
    </source>
</evidence>
<reference evidence="17" key="1">
    <citation type="journal article" date="2022" name="Proc. Natl. Acad. Sci. U.S.A.">
        <title>Life cycle and functional genomics of the unicellular red alga Galdieria for elucidating algal and plant evolution and industrial use.</title>
        <authorList>
            <person name="Hirooka S."/>
            <person name="Itabashi T."/>
            <person name="Ichinose T.M."/>
            <person name="Onuma R."/>
            <person name="Fujiwara T."/>
            <person name="Yamashita S."/>
            <person name="Jong L.W."/>
            <person name="Tomita R."/>
            <person name="Iwane A.H."/>
            <person name="Miyagishima S.Y."/>
        </authorList>
    </citation>
    <scope>NUCLEOTIDE SEQUENCE</scope>
    <source>
        <strain evidence="17">NBRC 102759</strain>
    </source>
</reference>
<comment type="subunit">
    <text evidence="13">Homodimer.</text>
</comment>
<comment type="caution">
    <text evidence="17">The sequence shown here is derived from an EMBL/GenBank/DDBJ whole genome shotgun (WGS) entry which is preliminary data.</text>
</comment>
<feature type="domain" description="Topo IIA-type catalytic" evidence="16">
    <location>
        <begin position="620"/>
        <end position="1016"/>
    </location>
</feature>
<dbReference type="InterPro" id="IPR050634">
    <property type="entry name" value="DNA_Topoisomerase_II"/>
</dbReference>
<dbReference type="PRINTS" id="PR00418">
    <property type="entry name" value="TPI2FAMILY"/>
</dbReference>
<keyword evidence="14" id="KW-0175">Coiled coil</keyword>
<dbReference type="Proteomes" id="UP001061958">
    <property type="component" value="Unassembled WGS sequence"/>
</dbReference>
<dbReference type="PROSITE" id="PS50880">
    <property type="entry name" value="TOPRIM"/>
    <property type="match status" value="1"/>
</dbReference>
<dbReference type="SUPFAM" id="SSF54211">
    <property type="entry name" value="Ribosomal protein S5 domain 2-like"/>
    <property type="match status" value="1"/>
</dbReference>
<feature type="active site" description="O-(5'-phospho-DNA)-tyrosine intermediate" evidence="12">
    <location>
        <position position="710"/>
    </location>
</feature>
<evidence type="ECO:0000313" key="17">
    <source>
        <dbReference type="EMBL" id="GJQ10124.1"/>
    </source>
</evidence>
<dbReference type="PROSITE" id="PS52040">
    <property type="entry name" value="TOPO_IIA"/>
    <property type="match status" value="1"/>
</dbReference>
<gene>
    <name evidence="17" type="ORF">GpartN1_g1915.t1</name>
</gene>
<dbReference type="InterPro" id="IPR036890">
    <property type="entry name" value="HATPase_C_sf"/>
</dbReference>
<feature type="coiled-coil region" evidence="14">
    <location>
        <begin position="925"/>
        <end position="1006"/>
    </location>
</feature>
<dbReference type="InterPro" id="IPR001154">
    <property type="entry name" value="TopoII_euk"/>
</dbReference>
<dbReference type="Gene3D" id="3.40.50.670">
    <property type="match status" value="1"/>
</dbReference>
<dbReference type="EMBL" id="BQMJ01000013">
    <property type="protein sequence ID" value="GJQ10124.1"/>
    <property type="molecule type" value="Genomic_DNA"/>
</dbReference>
<evidence type="ECO:0000259" key="15">
    <source>
        <dbReference type="PROSITE" id="PS50880"/>
    </source>
</evidence>
<keyword evidence="9 12" id="KW-0799">Topoisomerase</keyword>
<proteinExistence type="inferred from homology"/>
<dbReference type="Gene3D" id="3.30.230.10">
    <property type="match status" value="1"/>
</dbReference>
<dbReference type="Gene3D" id="1.10.268.10">
    <property type="entry name" value="Topoisomerase, domain 3"/>
    <property type="match status" value="1"/>
</dbReference>
<comment type="catalytic activity">
    <reaction evidence="1 12 13">
        <text>ATP-dependent breakage, passage and rejoining of double-stranded DNA.</text>
        <dbReference type="EC" id="5.6.2.2"/>
    </reaction>
</comment>
<evidence type="ECO:0000256" key="2">
    <source>
        <dbReference type="ARBA" id="ARBA00001913"/>
    </source>
</evidence>
<dbReference type="Pfam" id="PF00521">
    <property type="entry name" value="DNA_topoisoIV"/>
    <property type="match status" value="1"/>
</dbReference>
<keyword evidence="18" id="KW-1185">Reference proteome</keyword>
<dbReference type="Gene3D" id="3.90.199.10">
    <property type="entry name" value="Topoisomerase II, domain 5"/>
    <property type="match status" value="1"/>
</dbReference>
<keyword evidence="8" id="KW-0460">Magnesium</keyword>